<keyword evidence="1" id="KW-0472">Membrane</keyword>
<organism evidence="2 3">
    <name type="scientific">Sphingopyxis flava</name>
    <dbReference type="NCBI Taxonomy" id="1507287"/>
    <lineage>
        <taxon>Bacteria</taxon>
        <taxon>Pseudomonadati</taxon>
        <taxon>Pseudomonadota</taxon>
        <taxon>Alphaproteobacteria</taxon>
        <taxon>Sphingomonadales</taxon>
        <taxon>Sphingomonadaceae</taxon>
        <taxon>Sphingopyxis</taxon>
    </lineage>
</organism>
<evidence type="ECO:0000256" key="1">
    <source>
        <dbReference type="SAM" id="Phobius"/>
    </source>
</evidence>
<feature type="transmembrane region" description="Helical" evidence="1">
    <location>
        <begin position="374"/>
        <end position="395"/>
    </location>
</feature>
<feature type="transmembrane region" description="Helical" evidence="1">
    <location>
        <begin position="208"/>
        <end position="224"/>
    </location>
</feature>
<feature type="transmembrane region" description="Helical" evidence="1">
    <location>
        <begin position="12"/>
        <end position="45"/>
    </location>
</feature>
<keyword evidence="3" id="KW-1185">Reference proteome</keyword>
<evidence type="ECO:0000313" key="2">
    <source>
        <dbReference type="EMBL" id="SKB91626.1"/>
    </source>
</evidence>
<feature type="transmembrane region" description="Helical" evidence="1">
    <location>
        <begin position="180"/>
        <end position="199"/>
    </location>
</feature>
<reference evidence="3" key="1">
    <citation type="submission" date="2017-02" db="EMBL/GenBank/DDBJ databases">
        <authorList>
            <person name="Varghese N."/>
            <person name="Submissions S."/>
        </authorList>
    </citation>
    <scope>NUCLEOTIDE SEQUENCE [LARGE SCALE GENOMIC DNA]</scope>
    <source>
        <strain evidence="3">R11H</strain>
    </source>
</reference>
<dbReference type="EMBL" id="FUYP01000029">
    <property type="protein sequence ID" value="SKB91626.1"/>
    <property type="molecule type" value="Genomic_DNA"/>
</dbReference>
<keyword evidence="1" id="KW-1133">Transmembrane helix</keyword>
<sequence>MYNTSQIRALAYLLGAIAASILTAVGMPLAGAIVCVIAAFGFCYAEITARRAGVVHLDIFFVLAFAVYSLNVPIFVHLTPKDLSLDLVNRGLLICTLCHFGLAMGFMFVRFVPPADAGGRPPDRYSLTPRQMYGASYTLFFIGLAISFVAVVLTVGFEAYLSAGYAGRALLKRDAGPIEIGLYVCATSLVTIFCVRQIYQRRGRFEKIFLYSALALFVAYVAFLGIRRPIFLLIGGIFAGYSVIYFRPSVIKSSLIVIPAFLILSSFAQYRQIISSEGVEATVNFIRDNASISWLDFSDNELGAPFRTLYDELPNIDREGFLYGGSYVNVPAYMLPSAINGGVESLSMKYTERYFDPRFISIGGNMGYFSATEAYYNFGYIGCVAMFAIMSFLLGKLNFWFFQNWRGTPLAISFYSILIPWVAFFIRLDFGSFAKSYFYSQFICFPILYMLAQVFSAKTGPRSSLIDGERLRVRPGSGDRNLLS</sequence>
<feature type="transmembrane region" description="Helical" evidence="1">
    <location>
        <begin position="133"/>
        <end position="160"/>
    </location>
</feature>
<keyword evidence="1" id="KW-0812">Transmembrane</keyword>
<feature type="transmembrane region" description="Helical" evidence="1">
    <location>
        <begin position="438"/>
        <end position="455"/>
    </location>
</feature>
<dbReference type="AlphaFoldDB" id="A0A1T5F638"/>
<proteinExistence type="predicted"/>
<dbReference type="NCBIfam" id="TIGR04370">
    <property type="entry name" value="glyco_rpt_poly"/>
    <property type="match status" value="1"/>
</dbReference>
<dbReference type="Proteomes" id="UP000190044">
    <property type="component" value="Unassembled WGS sequence"/>
</dbReference>
<dbReference type="RefSeq" id="WP_079639825.1">
    <property type="nucleotide sequence ID" value="NZ_FUYP01000029.1"/>
</dbReference>
<protein>
    <submittedName>
        <fullName evidence="2">Oligosaccharide repeat unit polymerase</fullName>
    </submittedName>
</protein>
<feature type="transmembrane region" description="Helical" evidence="1">
    <location>
        <begin position="407"/>
        <end position="426"/>
    </location>
</feature>
<feature type="transmembrane region" description="Helical" evidence="1">
    <location>
        <begin position="91"/>
        <end position="112"/>
    </location>
</feature>
<feature type="transmembrane region" description="Helical" evidence="1">
    <location>
        <begin position="57"/>
        <end position="79"/>
    </location>
</feature>
<feature type="transmembrane region" description="Helical" evidence="1">
    <location>
        <begin position="253"/>
        <end position="270"/>
    </location>
</feature>
<accession>A0A1T5F638</accession>
<evidence type="ECO:0000313" key="3">
    <source>
        <dbReference type="Proteomes" id="UP000190044"/>
    </source>
</evidence>
<dbReference type="OrthoDB" id="188178at2"/>
<name>A0A1T5F638_9SPHN</name>
<gene>
    <name evidence="2" type="ORF">SAMN06295937_102912</name>
</gene>